<feature type="binding site" evidence="15">
    <location>
        <position position="84"/>
    </location>
    <ligand>
        <name>heme b</name>
        <dbReference type="ChEBI" id="CHEBI:60344"/>
    </ligand>
</feature>
<keyword evidence="4 9" id="KW-0602">Photosynthesis</keyword>
<dbReference type="EMDB" id="EMD-63714"/>
<dbReference type="GO" id="GO:0009055">
    <property type="term" value="F:electron transfer activity"/>
    <property type="evidence" value="ECO:0007669"/>
    <property type="project" value="InterPro"/>
</dbReference>
<evidence type="ECO:0000256" key="1">
    <source>
        <dbReference type="ARBA" id="ARBA00003196"/>
    </source>
</evidence>
<feature type="binding site" description="axial binding residue" evidence="11">
    <location>
        <position position="101"/>
    </location>
    <ligand>
        <name>heme</name>
        <dbReference type="ChEBI" id="CHEBI:30413"/>
        <label>1</label>
    </ligand>
    <ligandPart>
        <name>Fe</name>
        <dbReference type="ChEBI" id="CHEBI:18248"/>
    </ligandPart>
</feature>
<feature type="binding site" evidence="15">
    <location>
        <position position="142"/>
    </location>
    <ligand>
        <name>heme b</name>
        <dbReference type="ChEBI" id="CHEBI:60344"/>
    </ligand>
</feature>
<comment type="function">
    <text evidence="1 9">The reaction center of purple bacteria contains a tightly bound cytochrome molecule which re-reduces the photo oxidized primary electron donor.</text>
</comment>
<dbReference type="GO" id="GO:0020037">
    <property type="term" value="F:heme binding"/>
    <property type="evidence" value="ECO:0007669"/>
    <property type="project" value="InterPro"/>
</dbReference>
<feature type="binding site" description="covalent" evidence="10">
    <location>
        <position position="170"/>
    </location>
    <ligand>
        <name>heme</name>
        <dbReference type="ChEBI" id="CHEBI:30413"/>
        <label>2</label>
    </ligand>
</feature>
<keyword evidence="12" id="KW-0732">Signal</keyword>
<keyword evidence="15" id="KW-0002">3D-structure</keyword>
<evidence type="ECO:0000256" key="3">
    <source>
        <dbReference type="ARBA" id="ARBA00022448"/>
    </source>
</evidence>
<dbReference type="OrthoDB" id="9813732at2"/>
<keyword evidence="3 9" id="KW-0813">Transport</keyword>
<dbReference type="SUPFAM" id="SSF48695">
    <property type="entry name" value="Multiheme cytochromes"/>
    <property type="match status" value="1"/>
</dbReference>
<keyword evidence="5 9" id="KW-0349">Heme</keyword>
<organism evidence="13 14">
    <name type="scientific">Rhodothalassium salexigens DSM 2132</name>
    <dbReference type="NCBI Taxonomy" id="1188247"/>
    <lineage>
        <taxon>Bacteria</taxon>
        <taxon>Pseudomonadati</taxon>
        <taxon>Pseudomonadota</taxon>
        <taxon>Alphaproteobacteria</taxon>
        <taxon>Rhodothalassiales</taxon>
        <taxon>Rhodothalassiaceae</taxon>
        <taxon>Rhodothalassium</taxon>
    </lineage>
</organism>
<proteinExistence type="evidence at protein level"/>
<feature type="binding site" description="axial binding residue" evidence="11">
    <location>
        <position position="158"/>
    </location>
    <ligand>
        <name>heme</name>
        <dbReference type="ChEBI" id="CHEBI:30413"/>
        <label>4</label>
    </ligand>
    <ligandPart>
        <name>Fe</name>
        <dbReference type="ChEBI" id="CHEBI:18248"/>
    </ligandPart>
</feature>
<feature type="binding site" evidence="15">
    <location>
        <position position="158"/>
    </location>
    <ligand>
        <name>heme c</name>
        <dbReference type="ChEBI" id="CHEBI:61717"/>
        <label>2</label>
        <note>axial binding residue</note>
    </ligand>
    <ligandPart>
        <name>Fe</name>
        <dbReference type="ChEBI" id="CHEBI:18248"/>
    </ligandPart>
</feature>
<dbReference type="PROSITE" id="PS51257">
    <property type="entry name" value="PROKAR_LIPOPROTEIN"/>
    <property type="match status" value="1"/>
</dbReference>
<feature type="binding site" description="covalent" evidence="10">
    <location>
        <position position="265"/>
    </location>
    <ligand>
        <name>heme</name>
        <dbReference type="ChEBI" id="CHEBI:30413"/>
        <label>3</label>
    </ligand>
</feature>
<feature type="binding site" evidence="15">
    <location>
        <position position="125"/>
    </location>
    <ligand>
        <name>heme b</name>
        <dbReference type="ChEBI" id="CHEBI:60344"/>
        <note>axial binding residue</note>
    </ligand>
    <ligandPart>
        <name>Fe</name>
        <dbReference type="ChEBI" id="CHEBI:18248"/>
    </ligandPart>
</feature>
<comment type="caution">
    <text evidence="13">The sequence shown here is derived from an EMBL/GenBank/DDBJ whole genome shotgun (WGS) entry which is preliminary data.</text>
</comment>
<dbReference type="PIRSF" id="PIRSF000017">
    <property type="entry name" value="RC_cytochrome"/>
    <property type="match status" value="1"/>
</dbReference>
<feature type="binding site" evidence="15">
    <location>
        <position position="346"/>
    </location>
    <ligand>
        <name>heme c</name>
        <dbReference type="ChEBI" id="CHEBI:61717"/>
        <label>2</label>
    </ligand>
</feature>
<feature type="binding site" description="axial binding residue" evidence="11">
    <location>
        <position position="174"/>
    </location>
    <ligand>
        <name>heme</name>
        <dbReference type="ChEBI" id="CHEBI:30413"/>
        <label>2</label>
    </ligand>
    <ligandPart>
        <name>Fe</name>
        <dbReference type="ChEBI" id="CHEBI:18248"/>
    </ligandPart>
</feature>
<feature type="binding site" description="axial binding residue" evidence="11">
    <location>
        <position position="254"/>
    </location>
    <ligand>
        <name>heme</name>
        <dbReference type="ChEBI" id="CHEBI:30413"/>
        <label>3</label>
    </ligand>
    <ligandPart>
        <name>Fe</name>
        <dbReference type="ChEBI" id="CHEBI:18248"/>
    </ligandPart>
</feature>
<feature type="binding site" evidence="15">
    <location>
        <position position="269"/>
    </location>
    <ligand>
        <name>heme c</name>
        <dbReference type="ChEBI" id="CHEBI:61717"/>
        <label>3</label>
        <note>axial binding residue</note>
    </ligand>
    <ligandPart>
        <name>Fe</name>
        <dbReference type="ChEBI" id="CHEBI:18248"/>
    </ligandPart>
</feature>
<evidence type="ECO:0000256" key="5">
    <source>
        <dbReference type="ARBA" id="ARBA00022617"/>
    </source>
</evidence>
<feature type="binding site" evidence="15">
    <location>
        <position position="85"/>
    </location>
    <ligand>
        <name>heme b</name>
        <dbReference type="ChEBI" id="CHEBI:60344"/>
    </ligand>
</feature>
<dbReference type="GO" id="GO:0005506">
    <property type="term" value="F:iron ion binding"/>
    <property type="evidence" value="ECO:0007669"/>
    <property type="project" value="InterPro"/>
</dbReference>
<reference evidence="15" key="2">
    <citation type="journal article" date="2025" name="Biochemistry">
        <title>Structure and Biochemistry of the LH1-RC Photocomplex from the Halophilic Purple Bacterium, &amp;lt;i&amp;gt;Rhodothalassium salexigens&amp;lt;/i&amp;gt;.</title>
        <authorList>
            <person name="Tani K."/>
            <person name="Kanno R."/>
            <person name="Inami M."/>
            <person name="Ooya T."/>
            <person name="Matsushita R."/>
            <person name="Inada K."/>
            <person name="Takenaka S."/>
            <person name="Takaichi S."/>
            <person name="Purba E.R."/>
            <person name="Hall M."/>
            <person name="Mochizuki T."/>
            <person name="Yu L.J."/>
            <person name="Mizoguchi A."/>
            <person name="Humbel B.M."/>
            <person name="Madigan M.T."/>
            <person name="Kimura Y."/>
            <person name="Wang-Otomo Z.Y."/>
        </authorList>
    </citation>
    <scope>STRUCTURE BY ELECTRON MICROSCOPY (2.30 ANGSTROMS) IN COMPLEX WITH MG(2+); HEME B AND HEME C</scope>
    <scope>DISULFIDE BONDS</scope>
</reference>
<evidence type="ECO:0000313" key="14">
    <source>
        <dbReference type="Proteomes" id="UP000295399"/>
    </source>
</evidence>
<feature type="binding site" evidence="15">
    <location>
        <position position="144"/>
    </location>
    <ligand>
        <name>heme c</name>
        <dbReference type="ChEBI" id="CHEBI:61717"/>
        <label>1</label>
        <note>axial binding residue</note>
    </ligand>
    <ligandPart>
        <name>Fe</name>
        <dbReference type="ChEBI" id="CHEBI:18248"/>
    </ligandPart>
</feature>
<feature type="binding site" evidence="15">
    <location>
        <position position="228"/>
    </location>
    <ligand>
        <name>heme c</name>
        <dbReference type="ChEBI" id="CHEBI:61717"/>
        <label>3</label>
    </ligand>
</feature>
<feature type="binding site" evidence="15">
    <location>
        <position position="173"/>
    </location>
    <ligand>
        <name>heme c</name>
        <dbReference type="ChEBI" id="CHEBI:61717"/>
        <label>1</label>
        <note>covalent</note>
    </ligand>
</feature>
<dbReference type="Gene3D" id="1.10.468.10">
    <property type="entry name" value="Photosynthetic Reaction Center, subunit C, domain 2"/>
    <property type="match status" value="2"/>
</dbReference>
<keyword evidence="8 9" id="KW-0408">Iron</keyword>
<feature type="binding site" description="axial binding residue" evidence="11">
    <location>
        <position position="341"/>
    </location>
    <ligand>
        <name>heme</name>
        <dbReference type="ChEBI" id="CHEBI:30413"/>
        <label>4</label>
    </ligand>
    <ligandPart>
        <name>Fe</name>
        <dbReference type="ChEBI" id="CHEBI:18248"/>
    </ligandPart>
</feature>
<feature type="binding site" description="covalent" evidence="10">
    <location>
        <position position="268"/>
    </location>
    <ligand>
        <name>heme</name>
        <dbReference type="ChEBI" id="CHEBI:30413"/>
        <label>3</label>
    </ligand>
</feature>
<keyword evidence="6 9" id="KW-0479">Metal-binding</keyword>
<evidence type="ECO:0007829" key="15">
    <source>
        <dbReference type="PDB" id="9M8M"/>
    </source>
</evidence>
<feature type="binding site" evidence="15">
    <location>
        <position position="121"/>
    </location>
    <ligand>
        <name>heme b</name>
        <dbReference type="ChEBI" id="CHEBI:60344"/>
        <note>covalent</note>
    </ligand>
</feature>
<evidence type="ECO:0000256" key="4">
    <source>
        <dbReference type="ARBA" id="ARBA00022531"/>
    </source>
</evidence>
<feature type="binding site" evidence="15">
    <location>
        <position position="231"/>
    </location>
    <ligand>
        <name>heme c</name>
        <dbReference type="ChEBI" id="CHEBI:61717"/>
        <label>3</label>
    </ligand>
</feature>
<feature type="binding site" evidence="15">
    <location>
        <position position="333"/>
    </location>
    <ligand>
        <name>heme c</name>
        <dbReference type="ChEBI" id="CHEBI:61717"/>
        <label>1</label>
    </ligand>
</feature>
<dbReference type="InterPro" id="IPR023119">
    <property type="entry name" value="Multihaem_cyt_PRC_cyt_su-like"/>
</dbReference>
<evidence type="ECO:0000256" key="2">
    <source>
        <dbReference type="ARBA" id="ARBA00015978"/>
    </source>
</evidence>
<feature type="disulfide bond" evidence="15">
    <location>
        <begin position="173"/>
        <end position="340"/>
    </location>
</feature>
<dbReference type="CDD" id="cd09224">
    <property type="entry name" value="CytoC_RC"/>
    <property type="match status" value="1"/>
</dbReference>
<dbReference type="GO" id="GO:0030077">
    <property type="term" value="C:plasma membrane light-harvesting complex"/>
    <property type="evidence" value="ECO:0007669"/>
    <property type="project" value="InterPro"/>
</dbReference>
<feature type="chain" id="PRO_5020345581" description="Photosynthetic reaction center cytochrome c subunit" evidence="12">
    <location>
        <begin position="24"/>
        <end position="385"/>
    </location>
</feature>
<feature type="binding site" evidence="15">
    <location>
        <position position="88"/>
    </location>
    <ligand>
        <name>heme b</name>
        <dbReference type="ChEBI" id="CHEBI:60344"/>
    </ligand>
</feature>
<gene>
    <name evidence="13" type="ORF">EV659_104118</name>
</gene>
<evidence type="ECO:0000256" key="8">
    <source>
        <dbReference type="ARBA" id="ARBA00023004"/>
    </source>
</evidence>
<protein>
    <recommendedName>
        <fullName evidence="2 9">Photosynthetic reaction center cytochrome c subunit</fullName>
    </recommendedName>
</protein>
<feature type="binding site" description="axial binding residue" evidence="11">
    <location>
        <position position="144"/>
    </location>
    <ligand>
        <name>heme</name>
        <dbReference type="ChEBI" id="CHEBI:30413"/>
        <label>2</label>
    </ligand>
    <ligandPart>
        <name>Fe</name>
        <dbReference type="ChEBI" id="CHEBI:18248"/>
    </ligandPart>
</feature>
<dbReference type="Proteomes" id="UP000295399">
    <property type="component" value="Unassembled WGS sequence"/>
</dbReference>
<evidence type="ECO:0000256" key="10">
    <source>
        <dbReference type="PIRSR" id="PIRSR000017-1"/>
    </source>
</evidence>
<feature type="binding site" evidence="15">
    <location>
        <position position="230"/>
    </location>
    <ligand>
        <name>heme c</name>
        <dbReference type="ChEBI" id="CHEBI:61717"/>
        <label>3</label>
    </ligand>
</feature>
<feature type="binding site" description="covalent" evidence="10">
    <location>
        <position position="173"/>
    </location>
    <ligand>
        <name>heme</name>
        <dbReference type="ChEBI" id="CHEBI:30413"/>
        <label>2</label>
    </ligand>
</feature>
<evidence type="ECO:0000313" key="13">
    <source>
        <dbReference type="EMBL" id="TCP35268.1"/>
    </source>
</evidence>
<feature type="binding site" evidence="15">
    <location>
        <position position="174"/>
    </location>
    <ligand>
        <name>heme c</name>
        <dbReference type="ChEBI" id="CHEBI:61717"/>
        <label>1</label>
        <note>axial binding residue</note>
    </ligand>
    <ligandPart>
        <name>Fe</name>
        <dbReference type="ChEBI" id="CHEBI:18248"/>
    </ligandPart>
</feature>
<feature type="binding site" description="covalent" evidence="10">
    <location>
        <position position="124"/>
    </location>
    <ligand>
        <name>heme</name>
        <dbReference type="ChEBI" id="CHEBI:30413"/>
        <label>1</label>
    </ligand>
</feature>
<evidence type="ECO:0000256" key="6">
    <source>
        <dbReference type="ARBA" id="ARBA00022723"/>
    </source>
</evidence>
<evidence type="ECO:0000256" key="12">
    <source>
        <dbReference type="SAM" id="SignalP"/>
    </source>
</evidence>
<feature type="binding site" description="covalent" evidence="10">
    <location>
        <position position="340"/>
    </location>
    <ligand>
        <name>heme</name>
        <dbReference type="ChEBI" id="CHEBI:30413"/>
        <label>4</label>
    </ligand>
</feature>
<feature type="binding site" evidence="15">
    <location>
        <position position="265"/>
    </location>
    <ligand>
        <name>heme c</name>
        <dbReference type="ChEBI" id="CHEBI:61717"/>
        <label>3</label>
        <note>covalent</note>
    </ligand>
</feature>
<feature type="binding site" evidence="15">
    <location>
        <position position="89"/>
    </location>
    <ligand>
        <name>heme b</name>
        <dbReference type="ChEBI" id="CHEBI:60344"/>
    </ligand>
</feature>
<comment type="PTM">
    <text evidence="9 10">Binds 4 heme groups per subunit.</text>
</comment>
<evidence type="ECO:0000256" key="9">
    <source>
        <dbReference type="PIRNR" id="PIRNR000017"/>
    </source>
</evidence>
<keyword evidence="14" id="KW-1185">Reference proteome</keyword>
<feature type="binding site" description="covalent" evidence="10">
    <location>
        <position position="337"/>
    </location>
    <ligand>
        <name>heme</name>
        <dbReference type="ChEBI" id="CHEBI:30413"/>
        <label>4</label>
    </ligand>
</feature>
<feature type="binding site" description="covalent" evidence="10">
    <location>
        <position position="121"/>
    </location>
    <ligand>
        <name>heme</name>
        <dbReference type="ChEBI" id="CHEBI:30413"/>
        <label>1</label>
    </ligand>
</feature>
<dbReference type="EMBL" id="SLXO01000004">
    <property type="protein sequence ID" value="TCP35268.1"/>
    <property type="molecule type" value="Genomic_DNA"/>
</dbReference>
<evidence type="ECO:0000256" key="7">
    <source>
        <dbReference type="ARBA" id="ARBA00022982"/>
    </source>
</evidence>
<dbReference type="InParanoid" id="A0A4R2PKR2"/>
<feature type="binding site" evidence="15">
    <location>
        <position position="170"/>
    </location>
    <ligand>
        <name>heme c</name>
        <dbReference type="ChEBI" id="CHEBI:61717"/>
        <label>1</label>
        <note>covalent</note>
    </ligand>
</feature>
<feature type="binding site" evidence="15">
    <location>
        <position position="337"/>
    </location>
    <ligand>
        <name>heme c</name>
        <dbReference type="ChEBI" id="CHEBI:61717"/>
        <label>2</label>
        <note>covalent</note>
    </ligand>
</feature>
<feature type="binding site" evidence="15">
    <location>
        <position position="341"/>
    </location>
    <ligand>
        <name>heme c</name>
        <dbReference type="ChEBI" id="CHEBI:61717"/>
        <label>2</label>
        <note>axial binding residue</note>
    </ligand>
    <ligandPart>
        <name>Fe</name>
        <dbReference type="ChEBI" id="CHEBI:18248"/>
    </ligandPart>
</feature>
<dbReference type="NCBIfam" id="NF040706">
    <property type="entry name" value="photo_cyt_PufC"/>
    <property type="match status" value="1"/>
</dbReference>
<dbReference type="InterPro" id="IPR003158">
    <property type="entry name" value="Photosyn_RC_cyt_c-su"/>
</dbReference>
<dbReference type="GO" id="GO:0019684">
    <property type="term" value="P:photosynthesis, light reaction"/>
    <property type="evidence" value="ECO:0007669"/>
    <property type="project" value="InterPro"/>
</dbReference>
<feature type="binding site" evidence="15">
    <location>
        <position position="166"/>
    </location>
    <ligand>
        <name>heme c</name>
        <dbReference type="ChEBI" id="CHEBI:61717"/>
        <label>2</label>
    </ligand>
</feature>
<feature type="binding site" evidence="15">
    <location>
        <position position="101"/>
    </location>
    <ligand>
        <name>heme b</name>
        <dbReference type="ChEBI" id="CHEBI:60344"/>
        <note>axial binding residue</note>
    </ligand>
    <ligandPart>
        <name>Fe</name>
        <dbReference type="ChEBI" id="CHEBI:18248"/>
    </ligandPart>
</feature>
<feature type="binding site" evidence="15">
    <location>
        <position position="340"/>
    </location>
    <ligand>
        <name>heme c</name>
        <dbReference type="ChEBI" id="CHEBI:61717"/>
        <label>2</label>
        <note>covalent</note>
    </ligand>
</feature>
<dbReference type="PDB" id="9M8M">
    <property type="method" value="EM"/>
    <property type="resolution" value="2.30 A"/>
    <property type="chains" value="C=1-385"/>
</dbReference>
<feature type="binding site" evidence="15">
    <location>
        <position position="123"/>
    </location>
    <ligand>
        <name>heme c</name>
        <dbReference type="ChEBI" id="CHEBI:61717"/>
        <label>1</label>
    </ligand>
</feature>
<feature type="binding site" description="axial binding residue" evidence="11">
    <location>
        <position position="125"/>
    </location>
    <ligand>
        <name>heme</name>
        <dbReference type="ChEBI" id="CHEBI:30413"/>
        <label>1</label>
    </ligand>
    <ligandPart>
        <name>Fe</name>
        <dbReference type="ChEBI" id="CHEBI:18248"/>
    </ligandPart>
</feature>
<feature type="binding site" evidence="15">
    <location>
        <position position="254"/>
    </location>
    <ligand>
        <name>heme c</name>
        <dbReference type="ChEBI" id="CHEBI:61717"/>
        <label>3</label>
        <note>axial binding residue</note>
    </ligand>
    <ligandPart>
        <name>Fe</name>
        <dbReference type="ChEBI" id="CHEBI:18248"/>
    </ligandPart>
</feature>
<feature type="binding site" evidence="15">
    <location>
        <position position="229"/>
    </location>
    <ligand>
        <name>heme c</name>
        <dbReference type="ChEBI" id="CHEBI:61717"/>
        <label>3</label>
    </ligand>
</feature>
<dbReference type="Pfam" id="PF02276">
    <property type="entry name" value="CytoC_RC"/>
    <property type="match status" value="1"/>
</dbReference>
<reference evidence="13 14" key="1">
    <citation type="submission" date="2019-03" db="EMBL/GenBank/DDBJ databases">
        <title>Genomic Encyclopedia of Type Strains, Phase IV (KMG-IV): sequencing the most valuable type-strain genomes for metagenomic binning, comparative biology and taxonomic classification.</title>
        <authorList>
            <person name="Goeker M."/>
        </authorList>
    </citation>
    <scope>NUCLEOTIDE SEQUENCE [LARGE SCALE GENOMIC DNA]</scope>
    <source>
        <strain evidence="13 14">DSM 2132</strain>
    </source>
</reference>
<name>A0A4R2PKR2_RHOSA</name>
<feature type="binding site" evidence="15">
    <location>
        <position position="248"/>
    </location>
    <ligand>
        <name>Mg(2+)</name>
        <dbReference type="ChEBI" id="CHEBI:18420"/>
        <label>2</label>
    </ligand>
</feature>
<evidence type="ECO:0000256" key="11">
    <source>
        <dbReference type="PIRSR" id="PIRSR000017-2"/>
    </source>
</evidence>
<dbReference type="RefSeq" id="WP_132708172.1">
    <property type="nucleotide sequence ID" value="NZ_JACIGF010000004.1"/>
</dbReference>
<feature type="binding site" description="axial binding residue" evidence="11">
    <location>
        <position position="269"/>
    </location>
    <ligand>
        <name>heme</name>
        <dbReference type="ChEBI" id="CHEBI:30413"/>
        <label>3</label>
    </ligand>
    <ligandPart>
        <name>Fe</name>
        <dbReference type="ChEBI" id="CHEBI:18248"/>
    </ligandPart>
</feature>
<feature type="binding site" evidence="15">
    <location>
        <position position="87"/>
    </location>
    <ligand>
        <name>heme b</name>
        <dbReference type="ChEBI" id="CHEBI:60344"/>
    </ligand>
</feature>
<feature type="binding site" evidence="15">
    <location>
        <position position="268"/>
    </location>
    <ligand>
        <name>heme c</name>
        <dbReference type="ChEBI" id="CHEBI:61717"/>
        <label>3</label>
        <note>covalent</note>
    </ligand>
</feature>
<feature type="binding site" evidence="15">
    <location>
        <position position="190"/>
    </location>
    <ligand>
        <name>Mg(2+)</name>
        <dbReference type="ChEBI" id="CHEBI:18420"/>
        <label>1</label>
    </ligand>
</feature>
<accession>A0A4R2PKR2</accession>
<sequence length="385" mass="42074">MTRTVFNRRLAAAIAGVSVLVVAGCDDPADRPPLDADQVGFRGVAMEQVKNPRLEDIKRAMNEVPAPLYPPIEGDGPMASEVYENVQVLGDLTADQFTRLMAHITEWVVPKEGVPEDRQGCNYCHNPENLAEDWPYTKIVSRKMMQMTRDINSNWQDHVNPNGEGAGVTCYTCHRGNAVPQAVWFTSPEDRPTAVGWDNGQNHPTAAINYSSLPEDPFTEYLLEDNAARVISAKALPNGNASNIMDTEYVYAMMTHMSQGLGVNCTYCHNTRSMAEWSQSPPARAIAWYGIQMTRTVNNNWMAPLASVIPTDSSDWIGGTEFGDRLGPTGDVAKVNCTTCHQNVFKPLYGAKMLKDHPELWGEGDYSADATTASAADAAAGASAQ</sequence>
<feature type="binding site" evidence="15">
    <location>
        <position position="267"/>
    </location>
    <ligand>
        <name>heme c</name>
        <dbReference type="ChEBI" id="CHEBI:61717"/>
        <label>2</label>
    </ligand>
</feature>
<dbReference type="InterPro" id="IPR036280">
    <property type="entry name" value="Multihaem_cyt_sf"/>
</dbReference>
<feature type="binding site" evidence="15">
    <location>
        <position position="198"/>
    </location>
    <ligand>
        <name>Mg(2+)</name>
        <dbReference type="ChEBI" id="CHEBI:18420"/>
        <label>1</label>
    </ligand>
</feature>
<feature type="binding site" evidence="15">
    <location>
        <position position="325"/>
    </location>
    <ligand>
        <name>heme c</name>
        <dbReference type="ChEBI" id="CHEBI:61717"/>
        <label>1</label>
    </ligand>
</feature>
<keyword evidence="9" id="KW-0674">Reaction center</keyword>
<dbReference type="AlphaFoldDB" id="A0A4R2PKR2"/>
<keyword evidence="7 9" id="KW-0249">Electron transport</keyword>
<feature type="signal peptide" evidence="12">
    <location>
        <begin position="1"/>
        <end position="23"/>
    </location>
</feature>